<evidence type="ECO:0000313" key="5">
    <source>
        <dbReference type="Proteomes" id="UP000030688"/>
    </source>
</evidence>
<feature type="domain" description="Duffy-antigen binding" evidence="3">
    <location>
        <begin position="201"/>
        <end position="348"/>
    </location>
</feature>
<dbReference type="GO" id="GO:0016020">
    <property type="term" value="C:membrane"/>
    <property type="evidence" value="ECO:0007669"/>
    <property type="project" value="InterPro"/>
</dbReference>
<feature type="region of interest" description="Disordered" evidence="1">
    <location>
        <begin position="469"/>
        <end position="588"/>
    </location>
</feature>
<keyword evidence="2" id="KW-0472">Membrane</keyword>
<protein>
    <recommendedName>
        <fullName evidence="3">Duffy-antigen binding domain-containing protein</fullName>
    </recommendedName>
</protein>
<evidence type="ECO:0000256" key="1">
    <source>
        <dbReference type="SAM" id="MobiDB-lite"/>
    </source>
</evidence>
<feature type="compositionally biased region" description="Polar residues" evidence="1">
    <location>
        <begin position="539"/>
        <end position="553"/>
    </location>
</feature>
<proteinExistence type="predicted"/>
<dbReference type="InterPro" id="IPR008602">
    <property type="entry name" value="Duffy-antigen-binding"/>
</dbReference>
<evidence type="ECO:0000313" key="4">
    <source>
        <dbReference type="EMBL" id="EUR71417.1"/>
    </source>
</evidence>
<accession>W7FLL1</accession>
<dbReference type="AlphaFoldDB" id="W7FLL1"/>
<dbReference type="InterPro" id="IPR010784">
    <property type="entry name" value="Merozoite_SPAM"/>
</dbReference>
<dbReference type="FunFam" id="1.20.1310.20:FF:000020">
    <property type="entry name" value="Merozoite surface protein duffy binding ligand 2"/>
    <property type="match status" value="1"/>
</dbReference>
<dbReference type="VEuPathDB" id="PlasmoDB:Pf7G8_100040400"/>
<feature type="compositionally biased region" description="Polar residues" evidence="1">
    <location>
        <begin position="475"/>
        <end position="504"/>
    </location>
</feature>
<feature type="region of interest" description="Disordered" evidence="1">
    <location>
        <begin position="644"/>
        <end position="715"/>
    </location>
</feature>
<organism evidence="4 5">
    <name type="scientific">Plasmodium falciparum (isolate 7G8)</name>
    <dbReference type="NCBI Taxonomy" id="57266"/>
    <lineage>
        <taxon>Eukaryota</taxon>
        <taxon>Sar</taxon>
        <taxon>Alveolata</taxon>
        <taxon>Apicomplexa</taxon>
        <taxon>Aconoidasida</taxon>
        <taxon>Haemosporida</taxon>
        <taxon>Plasmodiidae</taxon>
        <taxon>Plasmodium</taxon>
        <taxon>Plasmodium (Laverania)</taxon>
    </lineage>
</organism>
<dbReference type="Pfam" id="PF07133">
    <property type="entry name" value="Merozoite_SPAM"/>
    <property type="match status" value="1"/>
</dbReference>
<reference evidence="5" key="1">
    <citation type="submission" date="2007-11" db="EMBL/GenBank/DDBJ databases">
        <authorList>
            <consortium name="The Broad Institute Genome Sequencing Platform"/>
            <person name="Volkman S.K."/>
            <person name="Daily J.P."/>
            <person name="Sarr O."/>
            <person name="Ndiaye D."/>
            <person name="Ndir O."/>
            <person name="Mboup S."/>
            <person name="Lukens A."/>
            <person name="Stange-Thomann N."/>
            <person name="Mauceli E."/>
            <person name="Gnerre S."/>
            <person name="Jaffe D."/>
            <person name="Zainoun J."/>
            <person name="Wiegand R.C."/>
            <person name="Birren B."/>
            <person name="Galagan J."/>
            <person name="Lander E."/>
            <person name="Wirth D.F."/>
        </authorList>
    </citation>
    <scope>NUCLEOTIDE SEQUENCE [LARGE SCALE GENOMIC DNA]</scope>
    <source>
        <strain evidence="5">7G8</strain>
    </source>
</reference>
<gene>
    <name evidence="4" type="ORF">PFBG_03141</name>
</gene>
<feature type="compositionally biased region" description="Basic and acidic residues" evidence="1">
    <location>
        <begin position="554"/>
        <end position="571"/>
    </location>
</feature>
<dbReference type="Pfam" id="PF05424">
    <property type="entry name" value="Duffy_binding"/>
    <property type="match status" value="1"/>
</dbReference>
<dbReference type="SUPFAM" id="SSF140924">
    <property type="entry name" value="Duffy binding domain-like"/>
    <property type="match status" value="1"/>
</dbReference>
<keyword evidence="2" id="KW-0812">Transmembrane</keyword>
<feature type="compositionally biased region" description="Acidic residues" evidence="1">
    <location>
        <begin position="644"/>
        <end position="669"/>
    </location>
</feature>
<feature type="transmembrane region" description="Helical" evidence="2">
    <location>
        <begin position="7"/>
        <end position="30"/>
    </location>
</feature>
<dbReference type="Proteomes" id="UP000030688">
    <property type="component" value="Unassembled WGS sequence"/>
</dbReference>
<dbReference type="Gene3D" id="1.20.58.830">
    <property type="match status" value="1"/>
</dbReference>
<dbReference type="GO" id="GO:0046789">
    <property type="term" value="F:host cell surface receptor binding"/>
    <property type="evidence" value="ECO:0007669"/>
    <property type="project" value="InterPro"/>
</dbReference>
<dbReference type="OrthoDB" id="10358612at2759"/>
<keyword evidence="2" id="KW-1133">Transmembrane helix</keyword>
<feature type="compositionally biased region" description="Basic and acidic residues" evidence="1">
    <location>
        <begin position="670"/>
        <end position="715"/>
    </location>
</feature>
<dbReference type="EMBL" id="KE123620">
    <property type="protein sequence ID" value="EUR71417.1"/>
    <property type="molecule type" value="Genomic_DNA"/>
</dbReference>
<name>W7FLL1_PLAF8</name>
<sequence>MIYILSIVFYIFFLHIDIYVNIYSTCFVVNEGNPNLRNNIINDDVLKGKAYNNTIDANNQNIEYNKNLEHNVNSSHISKFSDIMDQEDKGDNENSHDIKFEEKKNINKSLDAESNYGINEISITGNDSNSDNSNQNIFPDGSELAGGIPRSIYTINLGFNKCPTEEICKDFSNLPQCRKNVHERNNWLGSSVKNFSSDNKGVLVPPRRQSLCLRITLQDFRTKKKKEGDFEKFIYSYASSEARKLRTIHNNNLEKAHQAIRYSFADIGNIIRGDDMMDTPTSKETITYLEKVLKIYNENNDKPKDAKKWWTENRHHVWEAMMCGYQSAQKDNQCTGYGNIDDIPQFLRWFREWGTYVCEESENNMKTLKAVCFPKQLRTETNSAMTVTQKGTCSSTLKNYEEWYNKRKNEWTEQSIKYNKDKTKYKDIENLSPSNYLIKKCPECKCTEKNLHDVFEHTFDGKALLKKLEEEESPASDSVRTSTESGPITVPDSSLNQTTQQENQPGVEKPLTTVVMNEHQGQTDPNTDDNSGETEHNKSNVGSIQEVNQGSVSEESHSKTIDPSKIDDRLELSSGSSSLEQHSKEDVKKGSALELVPLSLSDIEQIANESEDVLEEIEEEINTDGEIEYITEEEIKEDIEEEIKEDIEEETEEDIEEETEEETEEEADEETVKEIEDKPEQEIKNKSLEEKQIDKNTDTSEKKGFNNSEKDEKARNLISKNYKNYNELDKNVHTLVNSIISLLEEGNGSDSTLNSLSKDITNLFKN</sequence>
<evidence type="ECO:0000256" key="2">
    <source>
        <dbReference type="SAM" id="Phobius"/>
    </source>
</evidence>
<dbReference type="InterPro" id="IPR042202">
    <property type="entry name" value="Duffy-ag-bd_sf"/>
</dbReference>
<dbReference type="Gene3D" id="1.20.1310.20">
    <property type="entry name" value="Duffy-antigen binding domain"/>
    <property type="match status" value="1"/>
</dbReference>
<reference evidence="4 5" key="2">
    <citation type="submission" date="2013-02" db="EMBL/GenBank/DDBJ databases">
        <title>The Genome Sequence of Plasmodium falciparum 7G8.</title>
        <authorList>
            <consortium name="The Broad Institute Genome Sequencing Platform"/>
            <consortium name="The Broad Institute Genome Sequencing Center for Infectious Disease"/>
            <person name="Neafsey D."/>
            <person name="Cheeseman I."/>
            <person name="Volkman S."/>
            <person name="Adams J."/>
            <person name="Walker B."/>
            <person name="Young S.K."/>
            <person name="Zeng Q."/>
            <person name="Gargeya S."/>
            <person name="Fitzgerald M."/>
            <person name="Haas B."/>
            <person name="Abouelleil A."/>
            <person name="Alvarado L."/>
            <person name="Arachchi H.M."/>
            <person name="Berlin A.M."/>
            <person name="Chapman S.B."/>
            <person name="Dewar J."/>
            <person name="Goldberg J."/>
            <person name="Griggs A."/>
            <person name="Gujja S."/>
            <person name="Hansen M."/>
            <person name="Howarth C."/>
            <person name="Imamovic A."/>
            <person name="Larimer J."/>
            <person name="McCowan C."/>
            <person name="Murphy C."/>
            <person name="Neiman D."/>
            <person name="Pearson M."/>
            <person name="Priest M."/>
            <person name="Roberts A."/>
            <person name="Saif S."/>
            <person name="Shea T."/>
            <person name="Sisk P."/>
            <person name="Sykes S."/>
            <person name="Wortman J."/>
            <person name="Nusbaum C."/>
            <person name="Birren B."/>
        </authorList>
    </citation>
    <scope>NUCLEOTIDE SEQUENCE [LARGE SCALE GENOMIC DNA]</scope>
    <source>
        <strain evidence="4 5">7G8</strain>
    </source>
</reference>
<evidence type="ECO:0000259" key="3">
    <source>
        <dbReference type="Pfam" id="PF05424"/>
    </source>
</evidence>